<reference evidence="2" key="1">
    <citation type="submission" date="2022-06" db="EMBL/GenBank/DDBJ databases">
        <authorList>
            <consortium name="SYNGENTA / RWTH Aachen University"/>
        </authorList>
    </citation>
    <scope>NUCLEOTIDE SEQUENCE</scope>
</reference>
<proteinExistence type="predicted"/>
<protein>
    <submittedName>
        <fullName evidence="2">Uncharacterized protein</fullName>
    </submittedName>
</protein>
<sequence>MGGGEWLDFHLKRASWVQLELNKALQMIVGLPWEAPFANFSVVAWELDIPLVSVLYASLRHRLFCKAPSLHTDYAQILSTSREGKSTFAPTLPPAATECAPSKNTSSASQVIPDQAEGLKLVKFSLGTTSGEKASDPAAQSAKTTLSCKRSRSEEKDDSSDSLPFALTEVTPLEDASTGLWVLGTVLSVSGGYTPYQCVDKSLNRWVKTVYPIHGSWVKPYFLICFRSKKQMGRFLKFSRLDRGVYLGTAELATALLLFDLLGLAGPHQSITICQEVINHPPNYEFKGFCQHLFGALKPCNQDWLPISGVSSPATGLTRGMNGGVIVHIKAVKEFWSLWLMAREIDIGVSLPMLTWDANKNPGEIVHVNFKRLWSGRNCPFLIIKDGLLEQLKDKQVDQKNEKKFKELTQDKAPAVKKRKKESKGKEKQVDDA</sequence>
<name>A0AAV0AMW0_PHAPC</name>
<evidence type="ECO:0000256" key="1">
    <source>
        <dbReference type="SAM" id="MobiDB-lite"/>
    </source>
</evidence>
<evidence type="ECO:0000313" key="2">
    <source>
        <dbReference type="EMBL" id="CAH7668516.1"/>
    </source>
</evidence>
<feature type="compositionally biased region" description="Basic and acidic residues" evidence="1">
    <location>
        <begin position="424"/>
        <end position="433"/>
    </location>
</feature>
<keyword evidence="3" id="KW-1185">Reference proteome</keyword>
<feature type="region of interest" description="Disordered" evidence="1">
    <location>
        <begin position="129"/>
        <end position="162"/>
    </location>
</feature>
<dbReference type="AlphaFoldDB" id="A0AAV0AMW0"/>
<dbReference type="EMBL" id="CALTRL010000533">
    <property type="protein sequence ID" value="CAH7668516.1"/>
    <property type="molecule type" value="Genomic_DNA"/>
</dbReference>
<dbReference type="Proteomes" id="UP001153365">
    <property type="component" value="Unassembled WGS sequence"/>
</dbReference>
<gene>
    <name evidence="2" type="ORF">PPACK8108_LOCUS3029</name>
</gene>
<accession>A0AAV0AMW0</accession>
<comment type="caution">
    <text evidence="2">The sequence shown here is derived from an EMBL/GenBank/DDBJ whole genome shotgun (WGS) entry which is preliminary data.</text>
</comment>
<evidence type="ECO:0000313" key="3">
    <source>
        <dbReference type="Proteomes" id="UP001153365"/>
    </source>
</evidence>
<feature type="region of interest" description="Disordered" evidence="1">
    <location>
        <begin position="403"/>
        <end position="433"/>
    </location>
</feature>
<organism evidence="2 3">
    <name type="scientific">Phakopsora pachyrhizi</name>
    <name type="common">Asian soybean rust disease fungus</name>
    <dbReference type="NCBI Taxonomy" id="170000"/>
    <lineage>
        <taxon>Eukaryota</taxon>
        <taxon>Fungi</taxon>
        <taxon>Dikarya</taxon>
        <taxon>Basidiomycota</taxon>
        <taxon>Pucciniomycotina</taxon>
        <taxon>Pucciniomycetes</taxon>
        <taxon>Pucciniales</taxon>
        <taxon>Phakopsoraceae</taxon>
        <taxon>Phakopsora</taxon>
    </lineage>
</organism>